<comment type="similarity">
    <text evidence="1 8 9">Belongs to the peptidase S8 family.</text>
</comment>
<keyword evidence="2" id="KW-0134">Cell wall</keyword>
<feature type="signal peptide" evidence="10">
    <location>
        <begin position="1"/>
        <end position="30"/>
    </location>
</feature>
<dbReference type="Gene3D" id="3.50.30.30">
    <property type="match status" value="1"/>
</dbReference>
<evidence type="ECO:0000256" key="2">
    <source>
        <dbReference type="ARBA" id="ARBA00022512"/>
    </source>
</evidence>
<dbReference type="PANTHER" id="PTHR43806:SF11">
    <property type="entry name" value="CEREVISIN-RELATED"/>
    <property type="match status" value="1"/>
</dbReference>
<dbReference type="Pfam" id="PF02225">
    <property type="entry name" value="PA"/>
    <property type="match status" value="1"/>
</dbReference>
<dbReference type="GO" id="GO:0005615">
    <property type="term" value="C:extracellular space"/>
    <property type="evidence" value="ECO:0007669"/>
    <property type="project" value="TreeGrafter"/>
</dbReference>
<proteinExistence type="inferred from homology"/>
<dbReference type="SUPFAM" id="SSF52743">
    <property type="entry name" value="Subtilisin-like"/>
    <property type="match status" value="1"/>
</dbReference>
<feature type="domain" description="Peptidase S8/S53" evidence="11">
    <location>
        <begin position="143"/>
        <end position="326"/>
    </location>
</feature>
<dbReference type="PROSITE" id="PS51892">
    <property type="entry name" value="SUBTILASE"/>
    <property type="match status" value="1"/>
</dbReference>
<keyword evidence="6 8" id="KW-0720">Serine protease</keyword>
<evidence type="ECO:0000256" key="5">
    <source>
        <dbReference type="ARBA" id="ARBA00022801"/>
    </source>
</evidence>
<dbReference type="Gene3D" id="3.40.50.200">
    <property type="entry name" value="Peptidase S8/S53 domain"/>
    <property type="match status" value="1"/>
</dbReference>
<keyword evidence="5 8" id="KW-0378">Hydrolase</keyword>
<feature type="domain" description="Peptidase S8/S53" evidence="11">
    <location>
        <begin position="446"/>
        <end position="507"/>
    </location>
</feature>
<feature type="active site" description="Charge relay system" evidence="7 8">
    <location>
        <position position="149"/>
    </location>
</feature>
<dbReference type="PROSITE" id="PS00137">
    <property type="entry name" value="SUBTILASE_HIS"/>
    <property type="match status" value="1"/>
</dbReference>
<dbReference type="InterPro" id="IPR023827">
    <property type="entry name" value="Peptidase_S8_Asp-AS"/>
</dbReference>
<evidence type="ECO:0000256" key="8">
    <source>
        <dbReference type="PROSITE-ProRule" id="PRU01240"/>
    </source>
</evidence>
<dbReference type="InterPro" id="IPR023828">
    <property type="entry name" value="Peptidase_S8_Ser-AS"/>
</dbReference>
<evidence type="ECO:0000259" key="12">
    <source>
        <dbReference type="Pfam" id="PF02225"/>
    </source>
</evidence>
<keyword evidence="2" id="KW-0964">Secreted</keyword>
<dbReference type="InterPro" id="IPR050131">
    <property type="entry name" value="Peptidase_S8_subtilisin-like"/>
</dbReference>
<evidence type="ECO:0000313" key="14">
    <source>
        <dbReference type="Proteomes" id="UP000676246"/>
    </source>
</evidence>
<evidence type="ECO:0000256" key="3">
    <source>
        <dbReference type="ARBA" id="ARBA00022670"/>
    </source>
</evidence>
<dbReference type="Proteomes" id="UP000676246">
    <property type="component" value="Unassembled WGS sequence"/>
</dbReference>
<sequence length="526" mass="52390">MSIPSFKLSRLCVAVAIAAPAALVGSGAVAAEATVKLIVNHGQASTMAVGSHASAVGGRVTRDLSRLGATAVEVPASKVAQFKALVGAANVEVDAERTLLGQRVGPTATPVLRGAAIAGTEVAPYGIPLVQADKVKGTGAWQPVVCIIDSGIDGRHEDLKKNTMSGKNFTTSGKWNTDENGHGTHVAGTIAGVDNQIGVVGVNGKNQVILRINKVFDAGGSASSSTVADAMMDCLDSGANVVSMSLGGSSSTAVEKNAAQALDAAGILTIAAAGNGGNTAISYPAGFKEVVSVAAVDANKAWATFSQFNADVEIAGPGVLTLSSVPTGTGVIGSLTVDGTAYEAIAMTGSAQGSVSAPLYDFGLGQTDDTGVAGKVCLISRGVITFAEKVTRCEANGGVGAVIYNNAPGNFAGTLNGAPTTIPSMSLSQADGAALLAIAGSSANAAVAISNYAYNSGTSMATPHVSGVAGLVWSFHPECTAAQIRKVLNNTAMDLGDPGRDDKFGNGLVQAKAALQKLEGGFCAAN</sequence>
<feature type="active site" description="Charge relay system" evidence="7 8">
    <location>
        <position position="459"/>
    </location>
</feature>
<dbReference type="InterPro" id="IPR015500">
    <property type="entry name" value="Peptidase_S8_subtilisin-rel"/>
</dbReference>
<evidence type="ECO:0000256" key="1">
    <source>
        <dbReference type="ARBA" id="ARBA00011073"/>
    </source>
</evidence>
<reference evidence="13 14" key="1">
    <citation type="submission" date="2021-04" db="EMBL/GenBank/DDBJ databases">
        <title>The genome sequence of Ideonella sp. 3Y2.</title>
        <authorList>
            <person name="Liu Y."/>
        </authorList>
    </citation>
    <scope>NUCLEOTIDE SEQUENCE [LARGE SCALE GENOMIC DNA]</scope>
    <source>
        <strain evidence="13 14">3Y2</strain>
    </source>
</reference>
<evidence type="ECO:0000256" key="6">
    <source>
        <dbReference type="ARBA" id="ARBA00022825"/>
    </source>
</evidence>
<dbReference type="Pfam" id="PF00082">
    <property type="entry name" value="Peptidase_S8"/>
    <property type="match status" value="2"/>
</dbReference>
<dbReference type="InterPro" id="IPR003137">
    <property type="entry name" value="PA_domain"/>
</dbReference>
<feature type="active site" description="Charge relay system" evidence="7 8">
    <location>
        <position position="182"/>
    </location>
</feature>
<evidence type="ECO:0000256" key="9">
    <source>
        <dbReference type="RuleBase" id="RU003355"/>
    </source>
</evidence>
<dbReference type="InterPro" id="IPR022398">
    <property type="entry name" value="Peptidase_S8_His-AS"/>
</dbReference>
<evidence type="ECO:0000256" key="7">
    <source>
        <dbReference type="PIRSR" id="PIRSR615500-1"/>
    </source>
</evidence>
<evidence type="ECO:0000313" key="13">
    <source>
        <dbReference type="EMBL" id="MBQ0931916.1"/>
    </source>
</evidence>
<keyword evidence="3 8" id="KW-0645">Protease</keyword>
<dbReference type="PROSITE" id="PS00136">
    <property type="entry name" value="SUBTILASE_ASP"/>
    <property type="match status" value="1"/>
</dbReference>
<comment type="caution">
    <text evidence="13">The sequence shown here is derived from an EMBL/GenBank/DDBJ whole genome shotgun (WGS) entry which is preliminary data.</text>
</comment>
<dbReference type="InterPro" id="IPR036852">
    <property type="entry name" value="Peptidase_S8/S53_dom_sf"/>
</dbReference>
<dbReference type="EMBL" id="JAGQDD010000012">
    <property type="protein sequence ID" value="MBQ0931916.1"/>
    <property type="molecule type" value="Genomic_DNA"/>
</dbReference>
<evidence type="ECO:0000256" key="10">
    <source>
        <dbReference type="SAM" id="SignalP"/>
    </source>
</evidence>
<dbReference type="PROSITE" id="PS00138">
    <property type="entry name" value="SUBTILASE_SER"/>
    <property type="match status" value="1"/>
</dbReference>
<dbReference type="PRINTS" id="PR00723">
    <property type="entry name" value="SUBTILISIN"/>
</dbReference>
<gene>
    <name evidence="13" type="ORF">KAK03_15640</name>
</gene>
<feature type="chain" id="PRO_5036806115" evidence="10">
    <location>
        <begin position="31"/>
        <end position="526"/>
    </location>
</feature>
<evidence type="ECO:0000259" key="11">
    <source>
        <dbReference type="Pfam" id="PF00082"/>
    </source>
</evidence>
<dbReference type="GO" id="GO:0004252">
    <property type="term" value="F:serine-type endopeptidase activity"/>
    <property type="evidence" value="ECO:0007669"/>
    <property type="project" value="UniProtKB-UniRule"/>
</dbReference>
<protein>
    <submittedName>
        <fullName evidence="13">S8 family serine peptidase</fullName>
    </submittedName>
</protein>
<name>A0A940YEU5_9BURK</name>
<keyword evidence="4 10" id="KW-0732">Signal</keyword>
<organism evidence="13 14">
    <name type="scientific">Ideonella alba</name>
    <dbReference type="NCBI Taxonomy" id="2824118"/>
    <lineage>
        <taxon>Bacteria</taxon>
        <taxon>Pseudomonadati</taxon>
        <taxon>Pseudomonadota</taxon>
        <taxon>Betaproteobacteria</taxon>
        <taxon>Burkholderiales</taxon>
        <taxon>Sphaerotilaceae</taxon>
        <taxon>Ideonella</taxon>
    </lineage>
</organism>
<feature type="domain" description="PA" evidence="12">
    <location>
        <begin position="365"/>
        <end position="435"/>
    </location>
</feature>
<accession>A0A940YEU5</accession>
<keyword evidence="14" id="KW-1185">Reference proteome</keyword>
<dbReference type="InterPro" id="IPR000209">
    <property type="entry name" value="Peptidase_S8/S53_dom"/>
</dbReference>
<dbReference type="GO" id="GO:0006508">
    <property type="term" value="P:proteolysis"/>
    <property type="evidence" value="ECO:0007669"/>
    <property type="project" value="UniProtKB-KW"/>
</dbReference>
<evidence type="ECO:0000256" key="4">
    <source>
        <dbReference type="ARBA" id="ARBA00022729"/>
    </source>
</evidence>
<dbReference type="RefSeq" id="WP_210855037.1">
    <property type="nucleotide sequence ID" value="NZ_JAGQDD010000012.1"/>
</dbReference>
<dbReference type="AlphaFoldDB" id="A0A940YEU5"/>
<dbReference type="PANTHER" id="PTHR43806">
    <property type="entry name" value="PEPTIDASE S8"/>
    <property type="match status" value="1"/>
</dbReference>